<keyword evidence="2" id="KW-1185">Reference proteome</keyword>
<organism evidence="1 2">
    <name type="scientific">Belliella marina</name>
    <dbReference type="NCBI Taxonomy" id="1644146"/>
    <lineage>
        <taxon>Bacteria</taxon>
        <taxon>Pseudomonadati</taxon>
        <taxon>Bacteroidota</taxon>
        <taxon>Cytophagia</taxon>
        <taxon>Cytophagales</taxon>
        <taxon>Cyclobacteriaceae</taxon>
        <taxon>Belliella</taxon>
    </lineage>
</organism>
<dbReference type="RefSeq" id="WP_376884889.1">
    <property type="nucleotide sequence ID" value="NZ_JBHUHR010000021.1"/>
</dbReference>
<proteinExistence type="predicted"/>
<dbReference type="EMBL" id="JBHUHR010000021">
    <property type="protein sequence ID" value="MFD2034590.1"/>
    <property type="molecule type" value="Genomic_DNA"/>
</dbReference>
<accession>A0ABW4VP85</accession>
<gene>
    <name evidence="1" type="ORF">ACFSKL_07310</name>
</gene>
<name>A0ABW4VP85_9BACT</name>
<reference evidence="2" key="1">
    <citation type="journal article" date="2019" name="Int. J. Syst. Evol. Microbiol.">
        <title>The Global Catalogue of Microorganisms (GCM) 10K type strain sequencing project: providing services to taxonomists for standard genome sequencing and annotation.</title>
        <authorList>
            <consortium name="The Broad Institute Genomics Platform"/>
            <consortium name="The Broad Institute Genome Sequencing Center for Infectious Disease"/>
            <person name="Wu L."/>
            <person name="Ma J."/>
        </authorList>
    </citation>
    <scope>NUCLEOTIDE SEQUENCE [LARGE SCALE GENOMIC DNA]</scope>
    <source>
        <strain evidence="2">CGMCC 1.15180</strain>
    </source>
</reference>
<sequence length="45" mass="5144">MIIQTAFALDLNNLKKKEILNGNSTASSAITKDKLKKQQQILEWR</sequence>
<protein>
    <submittedName>
        <fullName evidence="1">Uncharacterized protein</fullName>
    </submittedName>
</protein>
<evidence type="ECO:0000313" key="2">
    <source>
        <dbReference type="Proteomes" id="UP001597361"/>
    </source>
</evidence>
<evidence type="ECO:0000313" key="1">
    <source>
        <dbReference type="EMBL" id="MFD2034590.1"/>
    </source>
</evidence>
<comment type="caution">
    <text evidence="1">The sequence shown here is derived from an EMBL/GenBank/DDBJ whole genome shotgun (WGS) entry which is preliminary data.</text>
</comment>
<dbReference type="Proteomes" id="UP001597361">
    <property type="component" value="Unassembled WGS sequence"/>
</dbReference>